<proteinExistence type="predicted"/>
<reference evidence="3" key="1">
    <citation type="submission" date="2015-09" db="EMBL/GenBank/DDBJ databases">
        <authorList>
            <consortium name="Pathogen Informatics"/>
        </authorList>
    </citation>
    <scope>NUCLEOTIDE SEQUENCE [LARGE SCALE GENOMIC DNA]</scope>
    <source>
        <strain evidence="3">Lake Konstanz</strain>
    </source>
</reference>
<name>A0A0S4JC22_BODSA</name>
<keyword evidence="1" id="KW-0732">Signal</keyword>
<keyword evidence="3" id="KW-1185">Reference proteome</keyword>
<dbReference type="OrthoDB" id="2014201at2759"/>
<evidence type="ECO:0000256" key="1">
    <source>
        <dbReference type="SAM" id="SignalP"/>
    </source>
</evidence>
<dbReference type="AlphaFoldDB" id="A0A0S4JC22"/>
<dbReference type="EMBL" id="CYKH01001428">
    <property type="protein sequence ID" value="CUG87013.1"/>
    <property type="molecule type" value="Genomic_DNA"/>
</dbReference>
<sequence>MFAAFFLSVSLFGIFGKEQQPTSSQTSSHATQSVAVATLFTVSARTPDGIGPSIDGAFVLRHSILATLPSQHFVSTETRFVGLDSFSQYSAHLSDGIKQEWVDVYRFQSPGGIHGDLVDIELRFVALVTPDVPPHFIPMIRGIGYEVWMTHAPINASEIRNEQIRQETLVDGAMGISELTKLDGLRMGREFDTVIMVDCDVMFHKLFTIDNPREKIQAQVVNEDVSPSSVWAPGAGGLLNIEAILGWTKGGWVSERINGGFLVFSPRHPKAALHLQRIVELLREGDFRPGSGWKGRGIGWTYGGRTIQGVLPHYFFLEATEDHNNNNNNNNITTSTTLTFRPHVQLDRCRYNNMVQLEPCKVVPFSTVTSNHFTGDCVKPWTCAHRPHPLCGQFVDAWLDTYRMALLGDPRVRHVVKKSDELSVFAMAKWVKSGGRCPGRGHFVSLAASMLRYAPLH</sequence>
<dbReference type="VEuPathDB" id="TriTrypDB:BSAL_07960"/>
<accession>A0A0S4JC22</accession>
<protein>
    <submittedName>
        <fullName evidence="2">GPI-anchored surface protein, putative</fullName>
    </submittedName>
</protein>
<feature type="chain" id="PRO_5006622172" evidence="1">
    <location>
        <begin position="17"/>
        <end position="457"/>
    </location>
</feature>
<dbReference type="InterPro" id="IPR029044">
    <property type="entry name" value="Nucleotide-diphossugar_trans"/>
</dbReference>
<evidence type="ECO:0000313" key="2">
    <source>
        <dbReference type="EMBL" id="CUG87013.1"/>
    </source>
</evidence>
<dbReference type="SUPFAM" id="SSF53448">
    <property type="entry name" value="Nucleotide-diphospho-sugar transferases"/>
    <property type="match status" value="1"/>
</dbReference>
<organism evidence="2 3">
    <name type="scientific">Bodo saltans</name>
    <name type="common">Flagellated protozoan</name>
    <dbReference type="NCBI Taxonomy" id="75058"/>
    <lineage>
        <taxon>Eukaryota</taxon>
        <taxon>Discoba</taxon>
        <taxon>Euglenozoa</taxon>
        <taxon>Kinetoplastea</taxon>
        <taxon>Metakinetoplastina</taxon>
        <taxon>Eubodonida</taxon>
        <taxon>Bodonidae</taxon>
        <taxon>Bodo</taxon>
    </lineage>
</organism>
<dbReference type="Gene3D" id="3.90.550.10">
    <property type="entry name" value="Spore Coat Polysaccharide Biosynthesis Protein SpsA, Chain A"/>
    <property type="match status" value="1"/>
</dbReference>
<dbReference type="Proteomes" id="UP000051952">
    <property type="component" value="Unassembled WGS sequence"/>
</dbReference>
<feature type="signal peptide" evidence="1">
    <location>
        <begin position="1"/>
        <end position="16"/>
    </location>
</feature>
<gene>
    <name evidence="2" type="ORF">BSAL_07960</name>
</gene>
<evidence type="ECO:0000313" key="3">
    <source>
        <dbReference type="Proteomes" id="UP000051952"/>
    </source>
</evidence>